<feature type="transmembrane region" description="Helical" evidence="1">
    <location>
        <begin position="226"/>
        <end position="243"/>
    </location>
</feature>
<keyword evidence="1" id="KW-1133">Transmembrane helix</keyword>
<proteinExistence type="predicted"/>
<dbReference type="Pfam" id="PF06691">
    <property type="entry name" value="DUF1189"/>
    <property type="match status" value="1"/>
</dbReference>
<protein>
    <recommendedName>
        <fullName evidence="4">DUF1189 domain-containing protein</fullName>
    </recommendedName>
</protein>
<dbReference type="EMBL" id="MGBR01000001">
    <property type="protein sequence ID" value="OGK73376.1"/>
    <property type="molecule type" value="Genomic_DNA"/>
</dbReference>
<comment type="caution">
    <text evidence="2">The sequence shown here is derived from an EMBL/GenBank/DDBJ whole genome shotgun (WGS) entry which is preliminary data.</text>
</comment>
<sequence>MKKVKTFLHDLKASIVPQSPYYSKVLKSRFNSSFLYFFSLFILIAGVVICAAVIKTYQNNIDKVGSCMTKALETIPSNFTITIDRGNMSTNMGMPVFVWNACQNKTKLFLVIDERISNQDVSKPKAEVLISRSDLYIRYRSHLLSLPLQKLFPQLHLNKQELIKRVQTGITIYKFLLLSLVASFFLFIPLSIMLINIVCMFISSMSVYVFFVLFHKRYSFRKIVQIGLHSCSLPLFITAIFVFTPLHLYNILMLFFALFFIFQLVAVYEAHYANI</sequence>
<gene>
    <name evidence="2" type="ORF">A3K52_01105</name>
</gene>
<dbReference type="AlphaFoldDB" id="A0A1F7L002"/>
<feature type="transmembrane region" description="Helical" evidence="1">
    <location>
        <begin position="170"/>
        <end position="188"/>
    </location>
</feature>
<name>A0A1F7L002_9BACT</name>
<keyword evidence="1" id="KW-0472">Membrane</keyword>
<feature type="transmembrane region" description="Helical" evidence="1">
    <location>
        <begin position="249"/>
        <end position="268"/>
    </location>
</feature>
<dbReference type="Proteomes" id="UP000177050">
    <property type="component" value="Unassembled WGS sequence"/>
</dbReference>
<accession>A0A1F7L002</accession>
<dbReference type="InterPro" id="IPR009574">
    <property type="entry name" value="DUF1189"/>
</dbReference>
<evidence type="ECO:0000313" key="2">
    <source>
        <dbReference type="EMBL" id="OGK73376.1"/>
    </source>
</evidence>
<evidence type="ECO:0000313" key="3">
    <source>
        <dbReference type="Proteomes" id="UP000177050"/>
    </source>
</evidence>
<organism evidence="2 3">
    <name type="scientific">Candidatus Roizmanbacteria bacterium RIFOXYD1_FULL_38_12</name>
    <dbReference type="NCBI Taxonomy" id="1802093"/>
    <lineage>
        <taxon>Bacteria</taxon>
        <taxon>Candidatus Roizmaniibacteriota</taxon>
    </lineage>
</organism>
<keyword evidence="1" id="KW-0812">Transmembrane</keyword>
<evidence type="ECO:0000256" key="1">
    <source>
        <dbReference type="SAM" id="Phobius"/>
    </source>
</evidence>
<feature type="transmembrane region" description="Helical" evidence="1">
    <location>
        <begin position="34"/>
        <end position="54"/>
    </location>
</feature>
<evidence type="ECO:0008006" key="4">
    <source>
        <dbReference type="Google" id="ProtNLM"/>
    </source>
</evidence>
<reference evidence="2 3" key="1">
    <citation type="journal article" date="2016" name="Nat. Commun.">
        <title>Thousands of microbial genomes shed light on interconnected biogeochemical processes in an aquifer system.</title>
        <authorList>
            <person name="Anantharaman K."/>
            <person name="Brown C.T."/>
            <person name="Hug L.A."/>
            <person name="Sharon I."/>
            <person name="Castelle C.J."/>
            <person name="Probst A.J."/>
            <person name="Thomas B.C."/>
            <person name="Singh A."/>
            <person name="Wilkins M.J."/>
            <person name="Karaoz U."/>
            <person name="Brodie E.L."/>
            <person name="Williams K.H."/>
            <person name="Hubbard S.S."/>
            <person name="Banfield J.F."/>
        </authorList>
    </citation>
    <scope>NUCLEOTIDE SEQUENCE [LARGE SCALE GENOMIC DNA]</scope>
</reference>
<feature type="transmembrane region" description="Helical" evidence="1">
    <location>
        <begin position="194"/>
        <end position="214"/>
    </location>
</feature>